<keyword evidence="2" id="KW-1185">Reference proteome</keyword>
<evidence type="ECO:0000313" key="1">
    <source>
        <dbReference type="EMBL" id="OLY78347.1"/>
    </source>
</evidence>
<dbReference type="AlphaFoldDB" id="A0A1R0GN91"/>
<reference evidence="1 2" key="1">
    <citation type="journal article" date="2016" name="Mol. Biol. Evol.">
        <title>Genome-Wide Survey of Gut Fungi (Harpellales) Reveals the First Horizontally Transferred Ubiquitin Gene from a Mosquito Host.</title>
        <authorList>
            <person name="Wang Y."/>
            <person name="White M.M."/>
            <person name="Kvist S."/>
            <person name="Moncalvo J.M."/>
        </authorList>
    </citation>
    <scope>NUCLEOTIDE SEQUENCE [LARGE SCALE GENOMIC DNA]</scope>
    <source>
        <strain evidence="1 2">ALG-7-W6</strain>
    </source>
</reference>
<sequence>MSTSSLLSNFSFDQSIVSPMTTNEHQSGSIEKTEFVENIKEYRSFSFSQLPAHLNVPIRHDSFGKRDFSNKDFLIPFNSNTNIDLIPKIQMNSPNFFINSPETISPAHDPFADIEPISHDNRDELSPHALSVFNPSESEISKWKNDSIEYDFFSKNWLP</sequence>
<accession>A0A1R0GN91</accession>
<name>A0A1R0GN91_9FUNG</name>
<dbReference type="Proteomes" id="UP000187455">
    <property type="component" value="Unassembled WGS sequence"/>
</dbReference>
<comment type="caution">
    <text evidence="1">The sequence shown here is derived from an EMBL/GenBank/DDBJ whole genome shotgun (WGS) entry which is preliminary data.</text>
</comment>
<dbReference type="EMBL" id="LSSL01006671">
    <property type="protein sequence ID" value="OLY78347.1"/>
    <property type="molecule type" value="Genomic_DNA"/>
</dbReference>
<organism evidence="1 2">
    <name type="scientific">Smittium mucronatum</name>
    <dbReference type="NCBI Taxonomy" id="133383"/>
    <lineage>
        <taxon>Eukaryota</taxon>
        <taxon>Fungi</taxon>
        <taxon>Fungi incertae sedis</taxon>
        <taxon>Zoopagomycota</taxon>
        <taxon>Kickxellomycotina</taxon>
        <taxon>Harpellomycetes</taxon>
        <taxon>Harpellales</taxon>
        <taxon>Legeriomycetaceae</taxon>
        <taxon>Smittium</taxon>
    </lineage>
</organism>
<gene>
    <name evidence="1" type="ORF">AYI68_g7601</name>
</gene>
<evidence type="ECO:0000313" key="2">
    <source>
        <dbReference type="Proteomes" id="UP000187455"/>
    </source>
</evidence>
<proteinExistence type="predicted"/>
<protein>
    <submittedName>
        <fullName evidence="1">Uncharacterized protein</fullName>
    </submittedName>
</protein>